<proteinExistence type="predicted"/>
<dbReference type="Proteomes" id="UP000310158">
    <property type="component" value="Unassembled WGS sequence"/>
</dbReference>
<name>A0A4S4M5T9_9AGAM</name>
<comment type="caution">
    <text evidence="2">The sequence shown here is derived from an EMBL/GenBank/DDBJ whole genome shotgun (WGS) entry which is preliminary data.</text>
</comment>
<accession>A0A4S4M5T9</accession>
<dbReference type="InterPro" id="IPR011009">
    <property type="entry name" value="Kinase-like_dom_sf"/>
</dbReference>
<sequence length="490" mass="55104">MSHVFYEQPELRSDLSDQTGIPLLCPVIESCVKSMHIGSNGSTSIFLRKGFLNDQPITYISKVWQDEDRDEFLKEMRLYTDANLLLPLQGTCVPYLIDADMTGDCLSIAMEPPHAIRWRAADAFISSKDKASILTAYRRLHGQGVLHGSPSFQNMLIGDDRKVTIVNFVNARCSRASDARVGIPRCEKCEFAYEMRRVKFLLDYHGAREAEFNLTKVALQTGRMKSFTSSKLKPRDHFFIPMNDLQSWYTEMCLSYEGPMAQFKVPRSFREHPSHSYRVGSPRTFSSTAALSVLDQVNDDLEGYLELKAQSTRLQQACTQDVTPPSTTPSITSSHLRKRRRSDLEHDGDDSAFGGPARKRRKLEIRKVRFAPDVVDNSIWATGRGYLADREHAAHVSFMQGVGLLGPNLYPEPSLADSSIALNPSSLESFVSYSADRPHSTTETTNEGVTKGSSDENGASEESTLDEFDDDDFDEDPDEDLEIPRRMLLN</sequence>
<dbReference type="AlphaFoldDB" id="A0A4S4M5T9"/>
<feature type="region of interest" description="Disordered" evidence="1">
    <location>
        <begin position="434"/>
        <end position="490"/>
    </location>
</feature>
<evidence type="ECO:0008006" key="4">
    <source>
        <dbReference type="Google" id="ProtNLM"/>
    </source>
</evidence>
<gene>
    <name evidence="2" type="ORF">EW146_g1260</name>
</gene>
<evidence type="ECO:0000313" key="2">
    <source>
        <dbReference type="EMBL" id="THH19997.1"/>
    </source>
</evidence>
<dbReference type="EMBL" id="SGPL01000031">
    <property type="protein sequence ID" value="THH19997.1"/>
    <property type="molecule type" value="Genomic_DNA"/>
</dbReference>
<keyword evidence="3" id="KW-1185">Reference proteome</keyword>
<organism evidence="2 3">
    <name type="scientific">Bondarzewia mesenterica</name>
    <dbReference type="NCBI Taxonomy" id="1095465"/>
    <lineage>
        <taxon>Eukaryota</taxon>
        <taxon>Fungi</taxon>
        <taxon>Dikarya</taxon>
        <taxon>Basidiomycota</taxon>
        <taxon>Agaricomycotina</taxon>
        <taxon>Agaricomycetes</taxon>
        <taxon>Russulales</taxon>
        <taxon>Bondarzewiaceae</taxon>
        <taxon>Bondarzewia</taxon>
    </lineage>
</organism>
<evidence type="ECO:0000313" key="3">
    <source>
        <dbReference type="Proteomes" id="UP000310158"/>
    </source>
</evidence>
<dbReference type="SUPFAM" id="SSF56112">
    <property type="entry name" value="Protein kinase-like (PK-like)"/>
    <property type="match status" value="1"/>
</dbReference>
<protein>
    <recommendedName>
        <fullName evidence="4">Protein kinase domain-containing protein</fullName>
    </recommendedName>
</protein>
<feature type="region of interest" description="Disordered" evidence="1">
    <location>
        <begin position="319"/>
        <end position="356"/>
    </location>
</feature>
<feature type="compositionally biased region" description="Polar residues" evidence="1">
    <location>
        <begin position="441"/>
        <end position="457"/>
    </location>
</feature>
<evidence type="ECO:0000256" key="1">
    <source>
        <dbReference type="SAM" id="MobiDB-lite"/>
    </source>
</evidence>
<reference evidence="2 3" key="1">
    <citation type="submission" date="2019-02" db="EMBL/GenBank/DDBJ databases">
        <title>Genome sequencing of the rare red list fungi Bondarzewia mesenterica.</title>
        <authorList>
            <person name="Buettner E."/>
            <person name="Kellner H."/>
        </authorList>
    </citation>
    <scope>NUCLEOTIDE SEQUENCE [LARGE SCALE GENOMIC DNA]</scope>
    <source>
        <strain evidence="2 3">DSM 108281</strain>
    </source>
</reference>
<dbReference type="OrthoDB" id="2687876at2759"/>
<feature type="compositionally biased region" description="Low complexity" evidence="1">
    <location>
        <begin position="323"/>
        <end position="334"/>
    </location>
</feature>
<feature type="compositionally biased region" description="Acidic residues" evidence="1">
    <location>
        <begin position="463"/>
        <end position="481"/>
    </location>
</feature>